<evidence type="ECO:0000313" key="2">
    <source>
        <dbReference type="EMBL" id="KAF9525518.1"/>
    </source>
</evidence>
<proteinExistence type="predicted"/>
<feature type="compositionally biased region" description="Acidic residues" evidence="1">
    <location>
        <begin position="129"/>
        <end position="144"/>
    </location>
</feature>
<protein>
    <submittedName>
        <fullName evidence="2">Uncharacterized protein</fullName>
    </submittedName>
</protein>
<name>A0A9P6EA10_9AGAR</name>
<feature type="compositionally biased region" description="Basic and acidic residues" evidence="1">
    <location>
        <begin position="163"/>
        <end position="172"/>
    </location>
</feature>
<feature type="compositionally biased region" description="Basic residues" evidence="1">
    <location>
        <begin position="194"/>
        <end position="206"/>
    </location>
</feature>
<sequence length="379" mass="40611">MGSISYAYNGPLPDFAHQRLEQAALLVSRCAQSSERSIGINWRRLGSSIISEHYHVEYPGLSNQQIAIQETLDEVIRKVVNRQLDLSRLDSSALQGTLEEILSDILDCMVHDAVASSSDNSDGGSGPDSSDEEDDDDDDGDGDNASDAAPERGSNGFQGHDSIQSDRYHRPNDSGSGSDSDSDSGPESGGVWRHQQHQHPHRQNHQYRHEAANDHYSRSSSQDSSYRHDVRRSRGGFITIKRRKGRIPSPTPSALTDQTPRGGVGPQAVASGPVSPGTAQNLPPSLPPSSSFGHASDDGLLQQRPTEEDLGTYDEYQETVISISQATPAFATLVSSVTNAEGPRRRGAAASLEAALGPISSHPEEAKANDGGSTCCSTM</sequence>
<evidence type="ECO:0000313" key="3">
    <source>
        <dbReference type="Proteomes" id="UP000807306"/>
    </source>
</evidence>
<feature type="compositionally biased region" description="Low complexity" evidence="1">
    <location>
        <begin position="173"/>
        <end position="190"/>
    </location>
</feature>
<dbReference type="EMBL" id="MU157883">
    <property type="protein sequence ID" value="KAF9525518.1"/>
    <property type="molecule type" value="Genomic_DNA"/>
</dbReference>
<feature type="compositionally biased region" description="Basic residues" evidence="1">
    <location>
        <begin position="229"/>
        <end position="246"/>
    </location>
</feature>
<dbReference type="Proteomes" id="UP000807306">
    <property type="component" value="Unassembled WGS sequence"/>
</dbReference>
<reference evidence="2" key="1">
    <citation type="submission" date="2020-11" db="EMBL/GenBank/DDBJ databases">
        <authorList>
            <consortium name="DOE Joint Genome Institute"/>
            <person name="Ahrendt S."/>
            <person name="Riley R."/>
            <person name="Andreopoulos W."/>
            <person name="Labutti K."/>
            <person name="Pangilinan J."/>
            <person name="Ruiz-Duenas F.J."/>
            <person name="Barrasa J.M."/>
            <person name="Sanchez-Garcia M."/>
            <person name="Camarero S."/>
            <person name="Miyauchi S."/>
            <person name="Serrano A."/>
            <person name="Linde D."/>
            <person name="Babiker R."/>
            <person name="Drula E."/>
            <person name="Ayuso-Fernandez I."/>
            <person name="Pacheco R."/>
            <person name="Padilla G."/>
            <person name="Ferreira P."/>
            <person name="Barriuso J."/>
            <person name="Kellner H."/>
            <person name="Castanera R."/>
            <person name="Alfaro M."/>
            <person name="Ramirez L."/>
            <person name="Pisabarro A.G."/>
            <person name="Kuo A."/>
            <person name="Tritt A."/>
            <person name="Lipzen A."/>
            <person name="He G."/>
            <person name="Yan M."/>
            <person name="Ng V."/>
            <person name="Cullen D."/>
            <person name="Martin F."/>
            <person name="Rosso M.-N."/>
            <person name="Henrissat B."/>
            <person name="Hibbett D."/>
            <person name="Martinez A.T."/>
            <person name="Grigoriev I.V."/>
        </authorList>
    </citation>
    <scope>NUCLEOTIDE SEQUENCE</scope>
    <source>
        <strain evidence="2">CBS 506.95</strain>
    </source>
</reference>
<accession>A0A9P6EA10</accession>
<feature type="region of interest" description="Disordered" evidence="1">
    <location>
        <begin position="357"/>
        <end position="379"/>
    </location>
</feature>
<feature type="compositionally biased region" description="Basic and acidic residues" evidence="1">
    <location>
        <begin position="207"/>
        <end position="217"/>
    </location>
</feature>
<keyword evidence="3" id="KW-1185">Reference proteome</keyword>
<evidence type="ECO:0000256" key="1">
    <source>
        <dbReference type="SAM" id="MobiDB-lite"/>
    </source>
</evidence>
<feature type="region of interest" description="Disordered" evidence="1">
    <location>
        <begin position="115"/>
        <end position="312"/>
    </location>
</feature>
<organism evidence="2 3">
    <name type="scientific">Crepidotus variabilis</name>
    <dbReference type="NCBI Taxonomy" id="179855"/>
    <lineage>
        <taxon>Eukaryota</taxon>
        <taxon>Fungi</taxon>
        <taxon>Dikarya</taxon>
        <taxon>Basidiomycota</taxon>
        <taxon>Agaricomycotina</taxon>
        <taxon>Agaricomycetes</taxon>
        <taxon>Agaricomycetidae</taxon>
        <taxon>Agaricales</taxon>
        <taxon>Agaricineae</taxon>
        <taxon>Crepidotaceae</taxon>
        <taxon>Crepidotus</taxon>
    </lineage>
</organism>
<dbReference type="AlphaFoldDB" id="A0A9P6EA10"/>
<gene>
    <name evidence="2" type="ORF">CPB83DRAFT_859398</name>
</gene>
<comment type="caution">
    <text evidence="2">The sequence shown here is derived from an EMBL/GenBank/DDBJ whole genome shotgun (WGS) entry which is preliminary data.</text>
</comment>